<comment type="caution">
    <text evidence="2">The sequence shown here is derived from an EMBL/GenBank/DDBJ whole genome shotgun (WGS) entry which is preliminary data.</text>
</comment>
<feature type="region of interest" description="Disordered" evidence="1">
    <location>
        <begin position="200"/>
        <end position="224"/>
    </location>
</feature>
<proteinExistence type="predicted"/>
<feature type="compositionally biased region" description="Basic and acidic residues" evidence="1">
    <location>
        <begin position="201"/>
        <end position="210"/>
    </location>
</feature>
<accession>A0A9X3E5T8</accession>
<dbReference type="EMBL" id="JAPKNK010000009">
    <property type="protein sequence ID" value="MCX5571267.1"/>
    <property type="molecule type" value="Genomic_DNA"/>
</dbReference>
<dbReference type="Proteomes" id="UP001144805">
    <property type="component" value="Unassembled WGS sequence"/>
</dbReference>
<organism evidence="2 3">
    <name type="scientific">Kaistia nematophila</name>
    <dbReference type="NCBI Taxonomy" id="2994654"/>
    <lineage>
        <taxon>Bacteria</taxon>
        <taxon>Pseudomonadati</taxon>
        <taxon>Pseudomonadota</taxon>
        <taxon>Alphaproteobacteria</taxon>
        <taxon>Hyphomicrobiales</taxon>
        <taxon>Kaistiaceae</taxon>
        <taxon>Kaistia</taxon>
    </lineage>
</organism>
<dbReference type="Pfam" id="PF19541">
    <property type="entry name" value="DUF6065"/>
    <property type="match status" value="1"/>
</dbReference>
<dbReference type="RefSeq" id="WP_266340223.1">
    <property type="nucleotide sequence ID" value="NZ_JAPKNK010000009.1"/>
</dbReference>
<dbReference type="AlphaFoldDB" id="A0A9X3E5T8"/>
<name>A0A9X3E5T8_9HYPH</name>
<evidence type="ECO:0000313" key="2">
    <source>
        <dbReference type="EMBL" id="MCX5571267.1"/>
    </source>
</evidence>
<gene>
    <name evidence="2" type="ORF">OSH07_18845</name>
</gene>
<dbReference type="InterPro" id="IPR045709">
    <property type="entry name" value="DUF6065"/>
</dbReference>
<reference evidence="2" key="1">
    <citation type="submission" date="2022-11" db="EMBL/GenBank/DDBJ databases">
        <title>Biodiversity and phylogenetic relationships of bacteria.</title>
        <authorList>
            <person name="Machado R.A.R."/>
            <person name="Bhat A."/>
            <person name="Loulou A."/>
            <person name="Kallel S."/>
        </authorList>
    </citation>
    <scope>NUCLEOTIDE SEQUENCE</scope>
    <source>
        <strain evidence="2">K-TC2</strain>
    </source>
</reference>
<sequence length="250" mass="28387">MKLIAYVMDGHELDIRPARPNRAWMDAYFERYAYGCLPLLMANMHGWEILSPVSFTAIWNGGGHKDGVAILEDEDSNGQILSFFGSGIITYKLPAVFRTEPGYDLYVQAPPNNPIDGVAPLAGIVEMDWATTIISMNWQLTRPNFAVRFKKGQPLCQVFPVKRGELENFEPEKRRLSDEPELAAYIDEWLARRRGFQAALKDPDSPERRQKWPGNYRRGTDVFDESAAPSDHLTRLRLKPFKEKPDGDGG</sequence>
<protein>
    <submittedName>
        <fullName evidence="2">DUF6065 family protein</fullName>
    </submittedName>
</protein>
<keyword evidence="3" id="KW-1185">Reference proteome</keyword>
<evidence type="ECO:0000313" key="3">
    <source>
        <dbReference type="Proteomes" id="UP001144805"/>
    </source>
</evidence>
<evidence type="ECO:0000256" key="1">
    <source>
        <dbReference type="SAM" id="MobiDB-lite"/>
    </source>
</evidence>